<dbReference type="CDD" id="cd07185">
    <property type="entry name" value="OmpA_C-like"/>
    <property type="match status" value="1"/>
</dbReference>
<evidence type="ECO:0000256" key="2">
    <source>
        <dbReference type="ARBA" id="ARBA00023136"/>
    </source>
</evidence>
<dbReference type="Proteomes" id="UP001595636">
    <property type="component" value="Unassembled WGS sequence"/>
</dbReference>
<feature type="domain" description="OmpA-like" evidence="5">
    <location>
        <begin position="82"/>
        <end position="196"/>
    </location>
</feature>
<evidence type="ECO:0000259" key="5">
    <source>
        <dbReference type="PROSITE" id="PS51123"/>
    </source>
</evidence>
<dbReference type="SUPFAM" id="SSF103088">
    <property type="entry name" value="OmpA-like"/>
    <property type="match status" value="1"/>
</dbReference>
<gene>
    <name evidence="6" type="ORF">ACFOKJ_07090</name>
</gene>
<dbReference type="Gene3D" id="3.30.1330.60">
    <property type="entry name" value="OmpA-like domain"/>
    <property type="match status" value="1"/>
</dbReference>
<dbReference type="InterPro" id="IPR006664">
    <property type="entry name" value="OMP_bac"/>
</dbReference>
<protein>
    <submittedName>
        <fullName evidence="6">OmpA family protein</fullName>
    </submittedName>
</protein>
<reference evidence="7" key="1">
    <citation type="journal article" date="2019" name="Int. J. Syst. Evol. Microbiol.">
        <title>The Global Catalogue of Microorganisms (GCM) 10K type strain sequencing project: providing services to taxonomists for standard genome sequencing and annotation.</title>
        <authorList>
            <consortium name="The Broad Institute Genomics Platform"/>
            <consortium name="The Broad Institute Genome Sequencing Center for Infectious Disease"/>
            <person name="Wu L."/>
            <person name="Ma J."/>
        </authorList>
    </citation>
    <scope>NUCLEOTIDE SEQUENCE [LARGE SCALE GENOMIC DNA]</scope>
    <source>
        <strain evidence="7">KCTC 42195</strain>
    </source>
</reference>
<evidence type="ECO:0000256" key="1">
    <source>
        <dbReference type="ARBA" id="ARBA00004442"/>
    </source>
</evidence>
<evidence type="ECO:0000313" key="7">
    <source>
        <dbReference type="Proteomes" id="UP001595636"/>
    </source>
</evidence>
<name>A0ABV7TT52_9NEIS</name>
<evidence type="ECO:0000313" key="6">
    <source>
        <dbReference type="EMBL" id="MFC3625901.1"/>
    </source>
</evidence>
<dbReference type="Pfam" id="PF00691">
    <property type="entry name" value="OmpA"/>
    <property type="match status" value="1"/>
</dbReference>
<organism evidence="6 7">
    <name type="scientific">Vogesella amnigena</name>
    <dbReference type="NCBI Taxonomy" id="1507449"/>
    <lineage>
        <taxon>Bacteria</taxon>
        <taxon>Pseudomonadati</taxon>
        <taxon>Pseudomonadota</taxon>
        <taxon>Betaproteobacteria</taxon>
        <taxon>Neisseriales</taxon>
        <taxon>Chromobacteriaceae</taxon>
        <taxon>Vogesella</taxon>
    </lineage>
</organism>
<dbReference type="PANTHER" id="PTHR30329:SF21">
    <property type="entry name" value="LIPOPROTEIN YIAD-RELATED"/>
    <property type="match status" value="1"/>
</dbReference>
<evidence type="ECO:0000256" key="4">
    <source>
        <dbReference type="PROSITE-ProRule" id="PRU00473"/>
    </source>
</evidence>
<keyword evidence="7" id="KW-1185">Reference proteome</keyword>
<dbReference type="RefSeq" id="WP_390277884.1">
    <property type="nucleotide sequence ID" value="NZ_JBHRYH010000016.1"/>
</dbReference>
<dbReference type="PANTHER" id="PTHR30329">
    <property type="entry name" value="STATOR ELEMENT OF FLAGELLAR MOTOR COMPLEX"/>
    <property type="match status" value="1"/>
</dbReference>
<dbReference type="InterPro" id="IPR006665">
    <property type="entry name" value="OmpA-like"/>
</dbReference>
<sequence length="196" mass="20845">MDAAVVVIAIGLAALLHQPASDKVVLLPAPDGSVGRVVITTAQGEQEISQAYQSAAVRSNGKLTSGSESPDSVAKRYGALLQAQPRRPASYLLYFETGSDMLTAASQATLEALKQDVATRPVPEILVIGHTDRVGRAEDNEVLSLQRAQLIADLLQQQGVKPAALEVTGRGERDLLLPTDDGVDEARNRRVEVSVR</sequence>
<dbReference type="PROSITE" id="PS51123">
    <property type="entry name" value="OMPA_2"/>
    <property type="match status" value="1"/>
</dbReference>
<comment type="caution">
    <text evidence="6">The sequence shown here is derived from an EMBL/GenBank/DDBJ whole genome shotgun (WGS) entry which is preliminary data.</text>
</comment>
<evidence type="ECO:0000256" key="3">
    <source>
        <dbReference type="ARBA" id="ARBA00023237"/>
    </source>
</evidence>
<comment type="subcellular location">
    <subcellularLocation>
        <location evidence="1">Cell outer membrane</location>
    </subcellularLocation>
</comment>
<keyword evidence="3" id="KW-0998">Cell outer membrane</keyword>
<dbReference type="PRINTS" id="PR01021">
    <property type="entry name" value="OMPADOMAIN"/>
</dbReference>
<dbReference type="InterPro" id="IPR050330">
    <property type="entry name" value="Bact_OuterMem_StrucFunc"/>
</dbReference>
<dbReference type="EMBL" id="JBHRYH010000016">
    <property type="protein sequence ID" value="MFC3625901.1"/>
    <property type="molecule type" value="Genomic_DNA"/>
</dbReference>
<accession>A0ABV7TT52</accession>
<proteinExistence type="predicted"/>
<keyword evidence="2 4" id="KW-0472">Membrane</keyword>
<dbReference type="InterPro" id="IPR036737">
    <property type="entry name" value="OmpA-like_sf"/>
</dbReference>